<keyword evidence="1" id="KW-1133">Transmembrane helix</keyword>
<keyword evidence="1" id="KW-0812">Transmembrane</keyword>
<feature type="transmembrane region" description="Helical" evidence="1">
    <location>
        <begin position="147"/>
        <end position="170"/>
    </location>
</feature>
<dbReference type="AlphaFoldDB" id="A0A5F1XV98"/>
<accession>A0A5F1XV98</accession>
<evidence type="ECO:0000313" key="5">
    <source>
        <dbReference type="Proteomes" id="UP000276407"/>
    </source>
</evidence>
<keyword evidence="1" id="KW-0472">Membrane</keyword>
<reference evidence="2 5" key="2">
    <citation type="submission" date="2018-11" db="EMBL/GenBank/DDBJ databases">
        <title>Complete genome sequence of Leptospira kmetyi isolate LS 001/16 from soil sample associated with a leptospirosis patient in Kelantan.</title>
        <authorList>
            <person name="Muhammad Yusoff F."/>
            <person name="Muhammad Yusoff S."/>
            <person name="Ahmad M.N."/>
            <person name="Yusof N.Y."/>
            <person name="Aziah I."/>
        </authorList>
    </citation>
    <scope>NUCLEOTIDE SEQUENCE [LARGE SCALE GENOMIC DNA]</scope>
    <source>
        <strain evidence="2 5">LS 001/16</strain>
    </source>
</reference>
<sequence>MRPESANRFSLDAKAEELFLIYLKNIFFTIITAGVYYFWAKVNTQKFIHRHLLFQNQRFDYHGTGKENFIGFLKGMGIIALFGLVFAGLFFLSGKLGLWATILFTLLLYSSILLAIPYIAIGSRRYFLSRTSFNNIRFRFSGKVRHLVRLFIPNALLSLVTLGIYSPWFYNKLEKFFVEHSHLGNADFQYHGKGKELFFIYLKGIFFTPFTAGIYLFWFEANLHNYFWNHTKFQEISFRSDLKGGTVFLNAFISIFLVVFTLGIGIPWAYLRSMRIFTEALSLESSPNLSAIQSVKDPYANALADGLQEAGEAISSVFGN</sequence>
<feature type="transmembrane region" description="Helical" evidence="1">
    <location>
        <begin position="20"/>
        <end position="40"/>
    </location>
</feature>
<dbReference type="RefSeq" id="WP_010574219.1">
    <property type="nucleotide sequence ID" value="NZ_CP033614.1"/>
</dbReference>
<evidence type="ECO:0000313" key="4">
    <source>
        <dbReference type="Proteomes" id="UP000231919"/>
    </source>
</evidence>
<dbReference type="InterPro" id="IPR010295">
    <property type="entry name" value="DUF898"/>
</dbReference>
<reference evidence="3 4" key="1">
    <citation type="submission" date="2017-07" db="EMBL/GenBank/DDBJ databases">
        <title>Leptospira spp. isolated from tropical soils.</title>
        <authorList>
            <person name="Thibeaux R."/>
            <person name="Iraola G."/>
            <person name="Ferres I."/>
            <person name="Bierque E."/>
            <person name="Girault D."/>
            <person name="Soupe-Gilbert M.-E."/>
            <person name="Picardeau M."/>
            <person name="Goarant C."/>
        </authorList>
    </citation>
    <scope>NUCLEOTIDE SEQUENCE [LARGE SCALE GENOMIC DNA]</scope>
    <source>
        <strain evidence="3 4">JW2-C-B1</strain>
    </source>
</reference>
<evidence type="ECO:0000313" key="2">
    <source>
        <dbReference type="EMBL" id="AYV54934.1"/>
    </source>
</evidence>
<dbReference type="Proteomes" id="UP000276407">
    <property type="component" value="Chromosome 1"/>
</dbReference>
<proteinExistence type="predicted"/>
<dbReference type="EMBL" id="CP033614">
    <property type="protein sequence ID" value="AYV54934.1"/>
    <property type="molecule type" value="Genomic_DNA"/>
</dbReference>
<evidence type="ECO:0000256" key="1">
    <source>
        <dbReference type="SAM" id="Phobius"/>
    </source>
</evidence>
<feature type="transmembrane region" description="Helical" evidence="1">
    <location>
        <begin position="247"/>
        <end position="271"/>
    </location>
</feature>
<gene>
    <name evidence="3" type="ORF">CH378_12110</name>
    <name evidence="2" type="ORF">EFP84_05010</name>
</gene>
<organism evidence="2 5">
    <name type="scientific">Leptospira kmetyi</name>
    <dbReference type="NCBI Taxonomy" id="408139"/>
    <lineage>
        <taxon>Bacteria</taxon>
        <taxon>Pseudomonadati</taxon>
        <taxon>Spirochaetota</taxon>
        <taxon>Spirochaetia</taxon>
        <taxon>Leptospirales</taxon>
        <taxon>Leptospiraceae</taxon>
        <taxon>Leptospira</taxon>
    </lineage>
</organism>
<dbReference type="Proteomes" id="UP000231919">
    <property type="component" value="Unassembled WGS sequence"/>
</dbReference>
<dbReference type="KEGG" id="lkm:EFP84_05010"/>
<dbReference type="EMBL" id="NPDP01000020">
    <property type="protein sequence ID" value="PJZ29545.1"/>
    <property type="molecule type" value="Genomic_DNA"/>
</dbReference>
<feature type="transmembrane region" description="Helical" evidence="1">
    <location>
        <begin position="72"/>
        <end position="92"/>
    </location>
</feature>
<keyword evidence="4" id="KW-1185">Reference proteome</keyword>
<evidence type="ECO:0000313" key="3">
    <source>
        <dbReference type="EMBL" id="PJZ29545.1"/>
    </source>
</evidence>
<name>A0A5F1XV98_9LEPT</name>
<protein>
    <submittedName>
        <fullName evidence="3">DUF898 domain-containing protein</fullName>
    </submittedName>
    <submittedName>
        <fullName evidence="2">DUF898 family protein</fullName>
    </submittedName>
</protein>
<dbReference type="Pfam" id="PF05987">
    <property type="entry name" value="DUF898"/>
    <property type="match status" value="1"/>
</dbReference>
<feature type="transmembrane region" description="Helical" evidence="1">
    <location>
        <begin position="198"/>
        <end position="218"/>
    </location>
</feature>
<feature type="transmembrane region" description="Helical" evidence="1">
    <location>
        <begin position="98"/>
        <end position="121"/>
    </location>
</feature>